<evidence type="ECO:0000313" key="14">
    <source>
        <dbReference type="EMBL" id="KAJ7335681.1"/>
    </source>
</evidence>
<feature type="domain" description="Peptidase M1 membrane alanine aminopeptidase" evidence="11">
    <location>
        <begin position="134"/>
        <end position="215"/>
    </location>
</feature>
<feature type="domain" description="ERAP1-like C-terminal" evidence="12">
    <location>
        <begin position="449"/>
        <end position="753"/>
    </location>
</feature>
<dbReference type="GO" id="GO:0005615">
    <property type="term" value="C:extracellular space"/>
    <property type="evidence" value="ECO:0007669"/>
    <property type="project" value="TreeGrafter"/>
</dbReference>
<keyword evidence="2 10" id="KW-0645">Protease</keyword>
<dbReference type="Gene3D" id="2.60.40.1730">
    <property type="entry name" value="tricorn interacting facor f3 domain"/>
    <property type="match status" value="1"/>
</dbReference>
<dbReference type="PANTHER" id="PTHR11533:SF31">
    <property type="entry name" value="AMINOPEPTIDASE Q"/>
    <property type="match status" value="1"/>
</dbReference>
<evidence type="ECO:0000313" key="15">
    <source>
        <dbReference type="Proteomes" id="UP001142489"/>
    </source>
</evidence>
<feature type="binding site" evidence="8">
    <location>
        <position position="251"/>
    </location>
    <ligand>
        <name>Zn(2+)</name>
        <dbReference type="ChEBI" id="CHEBI:29105"/>
        <note>catalytic</note>
    </ligand>
</feature>
<evidence type="ECO:0000256" key="6">
    <source>
        <dbReference type="ARBA" id="ARBA00023049"/>
    </source>
</evidence>
<feature type="active site" description="Proton acceptor" evidence="7">
    <location>
        <position position="207"/>
    </location>
</feature>
<dbReference type="Pfam" id="PF01433">
    <property type="entry name" value="Peptidase_M1"/>
    <property type="match status" value="2"/>
</dbReference>
<evidence type="ECO:0000256" key="3">
    <source>
        <dbReference type="ARBA" id="ARBA00022723"/>
    </source>
</evidence>
<organism evidence="14 15">
    <name type="scientific">Phrynocephalus forsythii</name>
    <dbReference type="NCBI Taxonomy" id="171643"/>
    <lineage>
        <taxon>Eukaryota</taxon>
        <taxon>Metazoa</taxon>
        <taxon>Chordata</taxon>
        <taxon>Craniata</taxon>
        <taxon>Vertebrata</taxon>
        <taxon>Euteleostomi</taxon>
        <taxon>Lepidosauria</taxon>
        <taxon>Squamata</taxon>
        <taxon>Bifurcata</taxon>
        <taxon>Unidentata</taxon>
        <taxon>Episquamata</taxon>
        <taxon>Toxicofera</taxon>
        <taxon>Iguania</taxon>
        <taxon>Acrodonta</taxon>
        <taxon>Agamidae</taxon>
        <taxon>Agaminae</taxon>
        <taxon>Phrynocephalus</taxon>
    </lineage>
</organism>
<dbReference type="EMBL" id="JAPFRF010000004">
    <property type="protein sequence ID" value="KAJ7335681.1"/>
    <property type="molecule type" value="Genomic_DNA"/>
</dbReference>
<evidence type="ECO:0000256" key="8">
    <source>
        <dbReference type="PIRSR" id="PIRSR634016-3"/>
    </source>
</evidence>
<keyword evidence="15" id="KW-1185">Reference proteome</keyword>
<evidence type="ECO:0000256" key="10">
    <source>
        <dbReference type="RuleBase" id="RU364040"/>
    </source>
</evidence>
<evidence type="ECO:0000256" key="2">
    <source>
        <dbReference type="ARBA" id="ARBA00022670"/>
    </source>
</evidence>
<evidence type="ECO:0000256" key="9">
    <source>
        <dbReference type="PIRSR" id="PIRSR634016-4"/>
    </source>
</evidence>
<evidence type="ECO:0000256" key="7">
    <source>
        <dbReference type="PIRSR" id="PIRSR634016-1"/>
    </source>
</evidence>
<dbReference type="GO" id="GO:0006508">
    <property type="term" value="P:proteolysis"/>
    <property type="evidence" value="ECO:0007669"/>
    <property type="project" value="UniProtKB-KW"/>
</dbReference>
<dbReference type="InterPro" id="IPR045357">
    <property type="entry name" value="Aminopeptidase_N-like_N"/>
</dbReference>
<keyword evidence="5 8" id="KW-0862">Zinc</keyword>
<feature type="binding site" evidence="8">
    <location>
        <position position="206"/>
    </location>
    <ligand>
        <name>Zn(2+)</name>
        <dbReference type="ChEBI" id="CHEBI:29105"/>
        <note>catalytic</note>
    </ligand>
</feature>
<proteinExistence type="inferred from homology"/>
<keyword evidence="10" id="KW-0031">Aminopeptidase</keyword>
<dbReference type="PRINTS" id="PR00756">
    <property type="entry name" value="ALADIPTASE"/>
</dbReference>
<dbReference type="InterPro" id="IPR027268">
    <property type="entry name" value="Peptidase_M4/M1_CTD_sf"/>
</dbReference>
<comment type="caution">
    <text evidence="14">The sequence shown here is derived from an EMBL/GenBank/DDBJ whole genome shotgun (WGS) entry which is preliminary data.</text>
</comment>
<dbReference type="GO" id="GO:0008270">
    <property type="term" value="F:zinc ion binding"/>
    <property type="evidence" value="ECO:0007669"/>
    <property type="project" value="UniProtKB-UniRule"/>
</dbReference>
<evidence type="ECO:0000256" key="5">
    <source>
        <dbReference type="ARBA" id="ARBA00022833"/>
    </source>
</evidence>
<dbReference type="Gene3D" id="2.60.40.1910">
    <property type="match status" value="1"/>
</dbReference>
<dbReference type="Proteomes" id="UP001142489">
    <property type="component" value="Unassembled WGS sequence"/>
</dbReference>
<dbReference type="CDD" id="cd09601">
    <property type="entry name" value="M1_APN-Q_like"/>
    <property type="match status" value="1"/>
</dbReference>
<dbReference type="InterPro" id="IPR050344">
    <property type="entry name" value="Peptidase_M1_aminopeptidases"/>
</dbReference>
<accession>A0A9Q0Y1G8</accession>
<reference evidence="14" key="1">
    <citation type="journal article" date="2023" name="DNA Res.">
        <title>Chromosome-level genome assembly of Phrynocephalus forsythii using third-generation DNA sequencing and Hi-C analysis.</title>
        <authorList>
            <person name="Qi Y."/>
            <person name="Zhao W."/>
            <person name="Zhao Y."/>
            <person name="Niu C."/>
            <person name="Cao S."/>
            <person name="Zhang Y."/>
        </authorList>
    </citation>
    <scope>NUCLEOTIDE SEQUENCE</scope>
    <source>
        <tissue evidence="14">Muscle</tissue>
    </source>
</reference>
<keyword evidence="4 10" id="KW-0378">Hydrolase</keyword>
<dbReference type="GO" id="GO:0005737">
    <property type="term" value="C:cytoplasm"/>
    <property type="evidence" value="ECO:0007669"/>
    <property type="project" value="TreeGrafter"/>
</dbReference>
<keyword evidence="3 8" id="KW-0479">Metal-binding</keyword>
<dbReference type="OrthoDB" id="510539at2759"/>
<feature type="binding site" evidence="8">
    <location>
        <position position="210"/>
    </location>
    <ligand>
        <name>Zn(2+)</name>
        <dbReference type="ChEBI" id="CHEBI:29105"/>
        <note>catalytic</note>
    </ligand>
</feature>
<dbReference type="GO" id="GO:0042277">
    <property type="term" value="F:peptide binding"/>
    <property type="evidence" value="ECO:0007669"/>
    <property type="project" value="TreeGrafter"/>
</dbReference>
<protein>
    <recommendedName>
        <fullName evidence="10">Aminopeptidase</fullName>
        <ecNumber evidence="10">3.4.11.-</ecNumber>
    </recommendedName>
</protein>
<feature type="domain" description="Aminopeptidase N-like N-terminal" evidence="13">
    <location>
        <begin position="2"/>
        <end position="98"/>
    </location>
</feature>
<evidence type="ECO:0000256" key="4">
    <source>
        <dbReference type="ARBA" id="ARBA00022801"/>
    </source>
</evidence>
<comment type="similarity">
    <text evidence="1 10">Belongs to the peptidase M1 family.</text>
</comment>
<sequence>MNQYEDEGESRWLIASQLEPIDARKVYPCFDDPAMKATFKIRMVHHPSYTALSNMPAIDVSDYKDMNEGMLSALINVTTPVNWTVTTFETTPKMSTYITAFVVCKLGHVTTSERGNEIRIWASNDDIQKGYTQYALNVTGRIFSFMEDLFNISYPLPKTDLIALPQFTFGGMENWGLITFRAEYLLYRPQDKSTDKKRDLCEILAHEIGHQARGKILGTFIYQYNRATELHCNWFGNLVTMEWWNDLWLNEGFASYFGYLGAHYIEPTVSLDHHFSSTVVFPMLTMDSGLWPSQSVSDTYENRETAAIEELFNFVTYKKVIHKDNFLKIALLNLYLNSFSFSNAIQDDLWDHFQKVIDEQNDVQLPAPVKAIMDTWTCQSGFPLLTVNFSTGNISQEKFYSAKVKNSTNNTWVIPVSWIKNGSVQPLVWLDKSSKIFPEMALSDSEYDWIILNVNMTGYYRVRYDQKHWRRLTTVLENDPQAIPVVNRLQLMEDAYEVEMSGYTSYDSVLYLTKYLEKEDEIFIWGSALNKLHSYDWELILSDYELYPVLKNYFLPRILPIYHHCADLLHQRFDMEVEEDYINHDLEKILKITCWFRLRDCLNLASEIFTKWMKNPVRGGPACFSRTICCYGVQLGGEKEWDFLWNIYKQNSTGWEEKNSIFFALSCTHEKWLLQRFLQYTLNDSSTPEYQYQVADIIENVARNEVGHWIAWTFLTDNWSHLYNSDNDIQSFVNSTLEHIQKEKVSMTWKEMISKKEEKRNMKCPVDTYEMPCLARMFTKRLRRNSQMFQHCVPQSFSTLPALDKHKNFNIARHQLT</sequence>
<evidence type="ECO:0000256" key="1">
    <source>
        <dbReference type="ARBA" id="ARBA00010136"/>
    </source>
</evidence>
<dbReference type="InterPro" id="IPR024571">
    <property type="entry name" value="ERAP1-like_C_dom"/>
</dbReference>
<keyword evidence="6 10" id="KW-0482">Metalloprotease</keyword>
<name>A0A9Q0Y1G8_9SAUR</name>
<dbReference type="InterPro" id="IPR001930">
    <property type="entry name" value="Peptidase_M1"/>
</dbReference>
<evidence type="ECO:0000259" key="12">
    <source>
        <dbReference type="Pfam" id="PF11838"/>
    </source>
</evidence>
<comment type="cofactor">
    <cofactor evidence="8 10">
        <name>Zn(2+)</name>
        <dbReference type="ChEBI" id="CHEBI:29105"/>
    </cofactor>
    <text evidence="8 10">Binds 1 zinc ion per subunit.</text>
</comment>
<gene>
    <name evidence="14" type="ORF">JRQ81_013622</name>
</gene>
<dbReference type="Gene3D" id="1.10.390.10">
    <property type="entry name" value="Neutral Protease Domain 2"/>
    <property type="match status" value="1"/>
</dbReference>
<dbReference type="GO" id="GO:0070006">
    <property type="term" value="F:metalloaminopeptidase activity"/>
    <property type="evidence" value="ECO:0007669"/>
    <property type="project" value="TreeGrafter"/>
</dbReference>
<dbReference type="AlphaFoldDB" id="A0A9Q0Y1G8"/>
<feature type="site" description="Transition state stabilizer" evidence="9">
    <location>
        <position position="317"/>
    </location>
</feature>
<dbReference type="GO" id="GO:0043171">
    <property type="term" value="P:peptide catabolic process"/>
    <property type="evidence" value="ECO:0007669"/>
    <property type="project" value="TreeGrafter"/>
</dbReference>
<dbReference type="Pfam" id="PF11838">
    <property type="entry name" value="ERAP1_C"/>
    <property type="match status" value="1"/>
</dbReference>
<dbReference type="SUPFAM" id="SSF63737">
    <property type="entry name" value="Leukotriene A4 hydrolase N-terminal domain"/>
    <property type="match status" value="1"/>
</dbReference>
<dbReference type="InterPro" id="IPR042097">
    <property type="entry name" value="Aminopeptidase_N-like_N_sf"/>
</dbReference>
<dbReference type="InterPro" id="IPR034016">
    <property type="entry name" value="M1_APN-typ"/>
</dbReference>
<evidence type="ECO:0000259" key="13">
    <source>
        <dbReference type="Pfam" id="PF17900"/>
    </source>
</evidence>
<dbReference type="GO" id="GO:0016020">
    <property type="term" value="C:membrane"/>
    <property type="evidence" value="ECO:0007669"/>
    <property type="project" value="TreeGrafter"/>
</dbReference>
<dbReference type="PANTHER" id="PTHR11533">
    <property type="entry name" value="PROTEASE M1 ZINC METALLOPROTEASE"/>
    <property type="match status" value="1"/>
</dbReference>
<evidence type="ECO:0000259" key="11">
    <source>
        <dbReference type="Pfam" id="PF01433"/>
    </source>
</evidence>
<dbReference type="SUPFAM" id="SSF55486">
    <property type="entry name" value="Metalloproteases ('zincins'), catalytic domain"/>
    <property type="match status" value="1"/>
</dbReference>
<feature type="domain" description="Peptidase M1 membrane alanine aminopeptidase" evidence="11">
    <location>
        <begin position="229"/>
        <end position="376"/>
    </location>
</feature>
<dbReference type="EC" id="3.4.11.-" evidence="10"/>
<dbReference type="InterPro" id="IPR014782">
    <property type="entry name" value="Peptidase_M1_dom"/>
</dbReference>
<dbReference type="Gene3D" id="1.25.50.20">
    <property type="match status" value="1"/>
</dbReference>
<dbReference type="Pfam" id="PF17900">
    <property type="entry name" value="Peptidase_M1_N"/>
    <property type="match status" value="1"/>
</dbReference>